<dbReference type="KEGG" id="rmr:Rmar_1456"/>
<organism evidence="1 2">
    <name type="scientific">Rhodothermus marinus (strain ATCC 43812 / DSM 4252 / R-10)</name>
    <name type="common">Rhodothermus obamensis</name>
    <dbReference type="NCBI Taxonomy" id="518766"/>
    <lineage>
        <taxon>Bacteria</taxon>
        <taxon>Pseudomonadati</taxon>
        <taxon>Rhodothermota</taxon>
        <taxon>Rhodothermia</taxon>
        <taxon>Rhodothermales</taxon>
        <taxon>Rhodothermaceae</taxon>
        <taxon>Rhodothermus</taxon>
    </lineage>
</organism>
<dbReference type="AlphaFoldDB" id="D0MIN5"/>
<dbReference type="STRING" id="518766.Rmar_1456"/>
<dbReference type="RefSeq" id="WP_012843954.1">
    <property type="nucleotide sequence ID" value="NC_013501.1"/>
</dbReference>
<proteinExistence type="predicted"/>
<protein>
    <submittedName>
        <fullName evidence="1">Uncharacterized protein</fullName>
    </submittedName>
</protein>
<sequence length="183" mass="19090">MKRLRHIGVLRSVSLGLALALLVGAVRPLWPVSGASYAAWLRVQLQGVLAESVLEEGLQEALADRPATPEAFVRAFLRVCAQKEGGAVIRAALGLPAEASDETVVAWLLGLVPRLVAEPILTPLLQASGGALLAGLQRVVTAVFAANPDLREYPPALILPVALDVPVSATTTLLFGAVLPMGP</sequence>
<reference evidence="1 2" key="1">
    <citation type="journal article" date="2009" name="Stand. Genomic Sci.">
        <title>Complete genome sequence of Rhodothermus marinus type strain (R-10).</title>
        <authorList>
            <person name="Nolan M."/>
            <person name="Tindall B.J."/>
            <person name="Pomrenke H."/>
            <person name="Lapidus A."/>
            <person name="Copeland A."/>
            <person name="Glavina Del Rio T."/>
            <person name="Lucas S."/>
            <person name="Chen F."/>
            <person name="Tice H."/>
            <person name="Cheng J.F."/>
            <person name="Saunders E."/>
            <person name="Han C."/>
            <person name="Bruce D."/>
            <person name="Goodwin L."/>
            <person name="Chain P."/>
            <person name="Pitluck S."/>
            <person name="Ovchinikova G."/>
            <person name="Pati A."/>
            <person name="Ivanova N."/>
            <person name="Mavromatis K."/>
            <person name="Chen A."/>
            <person name="Palaniappan K."/>
            <person name="Land M."/>
            <person name="Hauser L."/>
            <person name="Chang Y.J."/>
            <person name="Jeffries C.D."/>
            <person name="Brettin T."/>
            <person name="Goker M."/>
            <person name="Bristow J."/>
            <person name="Eisen J.A."/>
            <person name="Markowitz V."/>
            <person name="Hugenholtz P."/>
            <person name="Kyrpides N.C."/>
            <person name="Klenk H.P."/>
            <person name="Detter J.C."/>
        </authorList>
    </citation>
    <scope>NUCLEOTIDE SEQUENCE [LARGE SCALE GENOMIC DNA]</scope>
    <source>
        <strain evidence="2">ATCC 43812 / DSM 4252 / R-10</strain>
    </source>
</reference>
<dbReference type="OrthoDB" id="9973777at2"/>
<evidence type="ECO:0000313" key="2">
    <source>
        <dbReference type="Proteomes" id="UP000002221"/>
    </source>
</evidence>
<evidence type="ECO:0000313" key="1">
    <source>
        <dbReference type="EMBL" id="ACY48343.1"/>
    </source>
</evidence>
<dbReference type="EMBL" id="CP001807">
    <property type="protein sequence ID" value="ACY48343.1"/>
    <property type="molecule type" value="Genomic_DNA"/>
</dbReference>
<name>D0MIN5_RHOM4</name>
<gene>
    <name evidence="1" type="ordered locus">Rmar_1456</name>
</gene>
<keyword evidence="2" id="KW-1185">Reference proteome</keyword>
<accession>D0MIN5</accession>
<dbReference type="Proteomes" id="UP000002221">
    <property type="component" value="Chromosome"/>
</dbReference>
<dbReference type="HOGENOM" id="CLU_1474100_0_0_10"/>